<comment type="caution">
    <text evidence="1">The sequence shown here is derived from an EMBL/GenBank/DDBJ whole genome shotgun (WGS) entry which is preliminary data.</text>
</comment>
<keyword evidence="2" id="KW-1185">Reference proteome</keyword>
<proteinExistence type="predicted"/>
<dbReference type="AlphaFoldDB" id="A0AAV0WP49"/>
<reference evidence="1 2" key="1">
    <citation type="submission" date="2023-01" db="EMBL/GenBank/DDBJ databases">
        <authorList>
            <person name="Whitehead M."/>
        </authorList>
    </citation>
    <scope>NUCLEOTIDE SEQUENCE [LARGE SCALE GENOMIC DNA]</scope>
</reference>
<dbReference type="Proteomes" id="UP001160148">
    <property type="component" value="Unassembled WGS sequence"/>
</dbReference>
<sequence>MRLLKDICQNFVKPNLINENVHLILFSNKDNLLPIDEIFIGSECQQEFKLMSPKDLNLISEFKKNCCQFYCKAAEEIVTRLPVG</sequence>
<gene>
    <name evidence="1" type="ORF">MEUPH1_LOCUS13054</name>
</gene>
<name>A0AAV0WP49_9HEMI</name>
<organism evidence="1 2">
    <name type="scientific">Macrosiphum euphorbiae</name>
    <name type="common">potato aphid</name>
    <dbReference type="NCBI Taxonomy" id="13131"/>
    <lineage>
        <taxon>Eukaryota</taxon>
        <taxon>Metazoa</taxon>
        <taxon>Ecdysozoa</taxon>
        <taxon>Arthropoda</taxon>
        <taxon>Hexapoda</taxon>
        <taxon>Insecta</taxon>
        <taxon>Pterygota</taxon>
        <taxon>Neoptera</taxon>
        <taxon>Paraneoptera</taxon>
        <taxon>Hemiptera</taxon>
        <taxon>Sternorrhyncha</taxon>
        <taxon>Aphidomorpha</taxon>
        <taxon>Aphidoidea</taxon>
        <taxon>Aphididae</taxon>
        <taxon>Macrosiphini</taxon>
        <taxon>Macrosiphum</taxon>
    </lineage>
</organism>
<accession>A0AAV0WP49</accession>
<evidence type="ECO:0000313" key="1">
    <source>
        <dbReference type="EMBL" id="CAI6357429.1"/>
    </source>
</evidence>
<evidence type="ECO:0000313" key="2">
    <source>
        <dbReference type="Proteomes" id="UP001160148"/>
    </source>
</evidence>
<dbReference type="EMBL" id="CARXXK010000002">
    <property type="protein sequence ID" value="CAI6357429.1"/>
    <property type="molecule type" value="Genomic_DNA"/>
</dbReference>
<protein>
    <submittedName>
        <fullName evidence="1">Uncharacterized protein</fullName>
    </submittedName>
</protein>